<feature type="binding site" evidence="16">
    <location>
        <position position="47"/>
    </location>
    <ligand>
        <name>substrate</name>
    </ligand>
</feature>
<dbReference type="GO" id="GO:0005829">
    <property type="term" value="C:cytosol"/>
    <property type="evidence" value="ECO:0007669"/>
    <property type="project" value="TreeGrafter"/>
</dbReference>
<dbReference type="PROSITE" id="PS51671">
    <property type="entry name" value="ACT"/>
    <property type="match status" value="2"/>
</dbReference>
<comment type="function">
    <text evidence="1">Catalyzes the phosphorylation of the beta-carboxyl group of aspartic acid with ATP to yield 4-phospho-L-aspartate, which is involved in the branched biosynthetic pathway leading to the biosynthesis of amino acids threonine, isoleucine and methionine.</text>
</comment>
<evidence type="ECO:0000256" key="8">
    <source>
        <dbReference type="ARBA" id="ARBA00022737"/>
    </source>
</evidence>
<dbReference type="GO" id="GO:0004072">
    <property type="term" value="F:aspartate kinase activity"/>
    <property type="evidence" value="ECO:0007669"/>
    <property type="project" value="UniProtKB-EC"/>
</dbReference>
<dbReference type="GO" id="GO:0009088">
    <property type="term" value="P:threonine biosynthetic process"/>
    <property type="evidence" value="ECO:0007669"/>
    <property type="project" value="UniProtKB-UniPathway"/>
</dbReference>
<proteinExistence type="inferred from homology"/>
<keyword evidence="6 18" id="KW-0028">Amino-acid biosynthesis</keyword>
<dbReference type="UniPathway" id="UPA00050">
    <property type="reaction ID" value="UER00461"/>
</dbReference>
<evidence type="ECO:0000256" key="1">
    <source>
        <dbReference type="ARBA" id="ARBA00003121"/>
    </source>
</evidence>
<evidence type="ECO:0000256" key="9">
    <source>
        <dbReference type="ARBA" id="ARBA00022741"/>
    </source>
</evidence>
<dbReference type="InterPro" id="IPR018042">
    <property type="entry name" value="Aspartate_kinase_CS"/>
</dbReference>
<dbReference type="NCBIfam" id="TIGR00657">
    <property type="entry name" value="asp_kinases"/>
    <property type="match status" value="1"/>
</dbReference>
<evidence type="ECO:0000256" key="7">
    <source>
        <dbReference type="ARBA" id="ARBA00022679"/>
    </source>
</evidence>
<dbReference type="NCBIfam" id="NF005154">
    <property type="entry name" value="PRK06635.1-2"/>
    <property type="match status" value="1"/>
</dbReference>
<keyword evidence="8" id="KW-0677">Repeat</keyword>
<protein>
    <recommendedName>
        <fullName evidence="17">Aspartokinase</fullName>
        <ecNumber evidence="17">2.7.2.4</ecNumber>
    </recommendedName>
</protein>
<comment type="similarity">
    <text evidence="5 17">Belongs to the aspartokinase family.</text>
</comment>
<dbReference type="GO" id="GO:0009090">
    <property type="term" value="P:homoserine biosynthetic process"/>
    <property type="evidence" value="ECO:0007669"/>
    <property type="project" value="TreeGrafter"/>
</dbReference>
<comment type="pathway">
    <text evidence="3 18">Amino-acid biosynthesis; L-methionine biosynthesis via de novo pathway; L-homoserine from L-aspartate: step 1/3.</text>
</comment>
<dbReference type="UniPathway" id="UPA00034">
    <property type="reaction ID" value="UER00015"/>
</dbReference>
<reference evidence="21" key="1">
    <citation type="submission" date="2016-10" db="EMBL/GenBank/DDBJ databases">
        <authorList>
            <person name="Varghese N."/>
            <person name="Submissions S."/>
        </authorList>
    </citation>
    <scope>NUCLEOTIDE SEQUENCE [LARGE SCALE GENOMIC DNA]</scope>
    <source>
        <strain evidence="21">DSM 44945</strain>
    </source>
</reference>
<dbReference type="STRING" id="201973.SAMN04488025_10792"/>
<evidence type="ECO:0000256" key="18">
    <source>
        <dbReference type="RuleBase" id="RU004249"/>
    </source>
</evidence>
<evidence type="ECO:0000256" key="16">
    <source>
        <dbReference type="PIRSR" id="PIRSR000726-1"/>
    </source>
</evidence>
<evidence type="ECO:0000256" key="15">
    <source>
        <dbReference type="ARBA" id="ARBA00063835"/>
    </source>
</evidence>
<feature type="binding site" evidence="16">
    <location>
        <begin position="7"/>
        <end position="10"/>
    </location>
    <ligand>
        <name>ATP</name>
        <dbReference type="ChEBI" id="CHEBI:30616"/>
    </ligand>
</feature>
<dbReference type="PIRSF" id="PIRSF000726">
    <property type="entry name" value="Asp_kin"/>
    <property type="match status" value="1"/>
</dbReference>
<dbReference type="CDD" id="cd04913">
    <property type="entry name" value="ACT_AKii-LysC-BS-like_1"/>
    <property type="match status" value="1"/>
</dbReference>
<keyword evidence="9 16" id="KW-0547">Nucleotide-binding</keyword>
<dbReference type="InterPro" id="IPR045865">
    <property type="entry name" value="ACT-like_dom_sf"/>
</dbReference>
<dbReference type="SUPFAM" id="SSF53633">
    <property type="entry name" value="Carbamate kinase-like"/>
    <property type="match status" value="1"/>
</dbReference>
<dbReference type="NCBIfam" id="NF005155">
    <property type="entry name" value="PRK06635.1-4"/>
    <property type="match status" value="1"/>
</dbReference>
<dbReference type="PANTHER" id="PTHR21499:SF68">
    <property type="entry name" value="ASPARTOKINASE 2"/>
    <property type="match status" value="1"/>
</dbReference>
<dbReference type="InterPro" id="IPR054352">
    <property type="entry name" value="ACT_Aspartokinase"/>
</dbReference>
<organism evidence="20 21">
    <name type="scientific">Planifilum fulgidum</name>
    <dbReference type="NCBI Taxonomy" id="201973"/>
    <lineage>
        <taxon>Bacteria</taxon>
        <taxon>Bacillati</taxon>
        <taxon>Bacillota</taxon>
        <taxon>Bacilli</taxon>
        <taxon>Bacillales</taxon>
        <taxon>Thermoactinomycetaceae</taxon>
        <taxon>Planifilum</taxon>
    </lineage>
</organism>
<comment type="subunit">
    <text evidence="15">Tetramer consisting of 2 isoforms Alpha (catalytic and regulation) and of a homodimer of 2 isoforms Beta (regulation).</text>
</comment>
<dbReference type="InterPro" id="IPR005260">
    <property type="entry name" value="Asp_kin_monofn"/>
</dbReference>
<evidence type="ECO:0000256" key="13">
    <source>
        <dbReference type="ARBA" id="ARBA00023154"/>
    </source>
</evidence>
<feature type="binding site" evidence="16">
    <location>
        <position position="74"/>
    </location>
    <ligand>
        <name>substrate</name>
    </ligand>
</feature>
<keyword evidence="11 16" id="KW-0067">ATP-binding</keyword>
<dbReference type="Proteomes" id="UP000198661">
    <property type="component" value="Unassembled WGS sequence"/>
</dbReference>
<dbReference type="FunFam" id="3.30.2130.10:FF:000001">
    <property type="entry name" value="Bifunctional aspartokinase/homoserine dehydrogenase"/>
    <property type="match status" value="1"/>
</dbReference>
<comment type="pathway">
    <text evidence="2 18">Amino-acid biosynthesis; L-lysine biosynthesis via DAP pathway; (S)-tetrahydrodipicolinate from L-aspartate: step 1/4.</text>
</comment>
<gene>
    <name evidence="20" type="ORF">SAMN04488025_10792</name>
</gene>
<evidence type="ECO:0000256" key="6">
    <source>
        <dbReference type="ARBA" id="ARBA00022605"/>
    </source>
</evidence>
<evidence type="ECO:0000256" key="4">
    <source>
        <dbReference type="ARBA" id="ARBA00005139"/>
    </source>
</evidence>
<dbReference type="SUPFAM" id="SSF55021">
    <property type="entry name" value="ACT-like"/>
    <property type="match status" value="2"/>
</dbReference>
<dbReference type="InterPro" id="IPR001048">
    <property type="entry name" value="Asp/Glu/Uridylate_kinase"/>
</dbReference>
<evidence type="ECO:0000256" key="11">
    <source>
        <dbReference type="ARBA" id="ARBA00022840"/>
    </source>
</evidence>
<dbReference type="GO" id="GO:0009089">
    <property type="term" value="P:lysine biosynthetic process via diaminopimelate"/>
    <property type="evidence" value="ECO:0007669"/>
    <property type="project" value="UniProtKB-UniPathway"/>
</dbReference>
<evidence type="ECO:0000256" key="17">
    <source>
        <dbReference type="RuleBase" id="RU003448"/>
    </source>
</evidence>
<evidence type="ECO:0000256" key="5">
    <source>
        <dbReference type="ARBA" id="ARBA00010122"/>
    </source>
</evidence>
<dbReference type="CDD" id="cd04261">
    <property type="entry name" value="AAK_AKii-LysC-BS"/>
    <property type="match status" value="1"/>
</dbReference>
<dbReference type="RefSeq" id="WP_092036850.1">
    <property type="nucleotide sequence ID" value="NZ_FOOK01000007.1"/>
</dbReference>
<feature type="domain" description="ACT" evidence="19">
    <location>
        <begin position="344"/>
        <end position="418"/>
    </location>
</feature>
<dbReference type="InterPro" id="IPR002912">
    <property type="entry name" value="ACT_dom"/>
</dbReference>
<dbReference type="EMBL" id="FOOK01000007">
    <property type="protein sequence ID" value="SFF88105.1"/>
    <property type="molecule type" value="Genomic_DNA"/>
</dbReference>
<accession>A0A1I2M9E3</accession>
<comment type="pathway">
    <text evidence="4 18">Amino-acid biosynthesis; L-threonine biosynthesis; L-threonine from L-aspartate: step 1/5.</text>
</comment>
<evidence type="ECO:0000313" key="21">
    <source>
        <dbReference type="Proteomes" id="UP000198661"/>
    </source>
</evidence>
<keyword evidence="7 17" id="KW-0808">Transferase</keyword>
<keyword evidence="10 17" id="KW-0418">Kinase</keyword>
<sequence length="418" mass="44903">MGIVVQKYGGTSVGSVERIRRVAERVAAVHAQGKPCVVTVSAMGKTTDQLIDLARQVSPRPPAREMDMLLTTGEQVSIALLAMALSELGVPARSLTGWQAGITTDEIHGKARIQEIDTRLIRECLDRGEVVIVAGFQGKTATGEITTLGRGGSDTTAVALAAALEAEVCEIYTDVPGVFTADPRVVPRAGKMDEISFEEMLELAHLGAAVLHPRSVECAMKHRVPLVVRSSFSEEPGTWVKEAKDLETERHVRGIAHDMHVARMKVLGLKNRIETLSHLFGILADAHINVDMIVQSEHDAERIDVAFSVHEDEGELAKEVIEARREELDYLKVLYETGLAKVSAVGAGMVSRPGVAAKMFAALTDAGIRIKMVSTSEIKISCVIPRERAVEAVRELHAAFGLDVAEGEMAGIAAKGAG</sequence>
<dbReference type="InterPro" id="IPR041740">
    <property type="entry name" value="AKii-LysC-BS"/>
</dbReference>
<feature type="binding site" evidence="16">
    <location>
        <begin position="173"/>
        <end position="174"/>
    </location>
    <ligand>
        <name>ATP</name>
        <dbReference type="ChEBI" id="CHEBI:30616"/>
    </ligand>
</feature>
<dbReference type="InterPro" id="IPR036393">
    <property type="entry name" value="AceGlu_kinase-like_sf"/>
</dbReference>
<feature type="domain" description="ACT" evidence="19">
    <location>
        <begin position="264"/>
        <end position="342"/>
    </location>
</feature>
<keyword evidence="13" id="KW-0457">Lysine biosynthesis</keyword>
<evidence type="ECO:0000256" key="12">
    <source>
        <dbReference type="ARBA" id="ARBA00022915"/>
    </source>
</evidence>
<evidence type="ECO:0000259" key="19">
    <source>
        <dbReference type="PROSITE" id="PS51671"/>
    </source>
</evidence>
<dbReference type="Pfam" id="PF01842">
    <property type="entry name" value="ACT"/>
    <property type="match status" value="1"/>
</dbReference>
<dbReference type="Pfam" id="PF00696">
    <property type="entry name" value="AA_kinase"/>
    <property type="match status" value="1"/>
</dbReference>
<dbReference type="GO" id="GO:0005524">
    <property type="term" value="F:ATP binding"/>
    <property type="evidence" value="ECO:0007669"/>
    <property type="project" value="UniProtKB-KW"/>
</dbReference>
<feature type="binding site" evidence="16">
    <location>
        <position position="184"/>
    </location>
    <ligand>
        <name>ATP</name>
        <dbReference type="ChEBI" id="CHEBI:30616"/>
    </ligand>
</feature>
<keyword evidence="21" id="KW-1185">Reference proteome</keyword>
<dbReference type="FunFam" id="3.40.1160.10:FF:000002">
    <property type="entry name" value="Aspartokinase"/>
    <property type="match status" value="1"/>
</dbReference>
<keyword evidence="12" id="KW-0220">Diaminopimelate biosynthesis</keyword>
<evidence type="ECO:0000256" key="14">
    <source>
        <dbReference type="ARBA" id="ARBA00047872"/>
    </source>
</evidence>
<dbReference type="CDD" id="cd04923">
    <property type="entry name" value="ACT_AK-LysC-DapG-like_2"/>
    <property type="match status" value="1"/>
</dbReference>
<dbReference type="PANTHER" id="PTHR21499">
    <property type="entry name" value="ASPARTATE KINASE"/>
    <property type="match status" value="1"/>
</dbReference>
<dbReference type="OrthoDB" id="9799110at2"/>
<dbReference type="InterPro" id="IPR001341">
    <property type="entry name" value="Asp_kinase"/>
</dbReference>
<dbReference type="NCBIfam" id="TIGR00656">
    <property type="entry name" value="asp_kin_monofn"/>
    <property type="match status" value="1"/>
</dbReference>
<evidence type="ECO:0000313" key="20">
    <source>
        <dbReference type="EMBL" id="SFF88105.1"/>
    </source>
</evidence>
<dbReference type="PROSITE" id="PS00324">
    <property type="entry name" value="ASPARTOKINASE"/>
    <property type="match status" value="1"/>
</dbReference>
<dbReference type="AlphaFoldDB" id="A0A1I2M9E3"/>
<evidence type="ECO:0000256" key="3">
    <source>
        <dbReference type="ARBA" id="ARBA00004986"/>
    </source>
</evidence>
<evidence type="ECO:0000256" key="10">
    <source>
        <dbReference type="ARBA" id="ARBA00022777"/>
    </source>
</evidence>
<dbReference type="Gene3D" id="3.40.1160.10">
    <property type="entry name" value="Acetylglutamate kinase-like"/>
    <property type="match status" value="1"/>
</dbReference>
<dbReference type="EC" id="2.7.2.4" evidence="17"/>
<dbReference type="UniPathway" id="UPA00051">
    <property type="reaction ID" value="UER00462"/>
</dbReference>
<dbReference type="Gene3D" id="3.30.2130.10">
    <property type="entry name" value="VC0802-like"/>
    <property type="match status" value="1"/>
</dbReference>
<comment type="catalytic activity">
    <reaction evidence="14 17">
        <text>L-aspartate + ATP = 4-phospho-L-aspartate + ADP</text>
        <dbReference type="Rhea" id="RHEA:23776"/>
        <dbReference type="ChEBI" id="CHEBI:29991"/>
        <dbReference type="ChEBI" id="CHEBI:30616"/>
        <dbReference type="ChEBI" id="CHEBI:57535"/>
        <dbReference type="ChEBI" id="CHEBI:456216"/>
        <dbReference type="EC" id="2.7.2.4"/>
    </reaction>
</comment>
<dbReference type="Pfam" id="PF22468">
    <property type="entry name" value="ACT_9"/>
    <property type="match status" value="1"/>
</dbReference>
<name>A0A1I2M9E3_9BACL</name>
<evidence type="ECO:0000256" key="2">
    <source>
        <dbReference type="ARBA" id="ARBA00004766"/>
    </source>
</evidence>
<dbReference type="GO" id="GO:0019877">
    <property type="term" value="P:diaminopimelate biosynthetic process"/>
    <property type="evidence" value="ECO:0007669"/>
    <property type="project" value="UniProtKB-KW"/>
</dbReference>